<evidence type="ECO:0000256" key="1">
    <source>
        <dbReference type="SAM" id="SignalP"/>
    </source>
</evidence>
<sequence>MKKRFYLLLLFLGVVSLSSYAQNKLNVGAAYYGETIFHPGFSINGEYEISLSESWSLPLRATTGYYFHKRNHQAVFLEITPGIRWHFGQTKRWYMSGYGGIGAMSSWHHSDDGIYEVDDNGNVSKKDSNYAGTSLTYMASVDFGYQISKERPQYLWVRPRMTWQTQVNQQSLYHLAVEIGYSITLN</sequence>
<dbReference type="Proteomes" id="UP000585050">
    <property type="component" value="Unassembled WGS sequence"/>
</dbReference>
<organism evidence="2 3">
    <name type="scientific">Flammeovirga agarivorans</name>
    <dbReference type="NCBI Taxonomy" id="2726742"/>
    <lineage>
        <taxon>Bacteria</taxon>
        <taxon>Pseudomonadati</taxon>
        <taxon>Bacteroidota</taxon>
        <taxon>Cytophagia</taxon>
        <taxon>Cytophagales</taxon>
        <taxon>Flammeovirgaceae</taxon>
        <taxon>Flammeovirga</taxon>
    </lineage>
</organism>
<keyword evidence="1" id="KW-0732">Signal</keyword>
<dbReference type="EMBL" id="JABAIL010000014">
    <property type="protein sequence ID" value="NLR94695.1"/>
    <property type="molecule type" value="Genomic_DNA"/>
</dbReference>
<feature type="signal peptide" evidence="1">
    <location>
        <begin position="1"/>
        <end position="21"/>
    </location>
</feature>
<reference evidence="2 3" key="1">
    <citation type="submission" date="2020-04" db="EMBL/GenBank/DDBJ databases">
        <title>Flammeovirga sp. SR4, a novel species isolated from seawater.</title>
        <authorList>
            <person name="Wang X."/>
        </authorList>
    </citation>
    <scope>NUCLEOTIDE SEQUENCE [LARGE SCALE GENOMIC DNA]</scope>
    <source>
        <strain evidence="2 3">SR4</strain>
    </source>
</reference>
<evidence type="ECO:0000313" key="3">
    <source>
        <dbReference type="Proteomes" id="UP000585050"/>
    </source>
</evidence>
<dbReference type="AlphaFoldDB" id="A0A7X8SQT1"/>
<keyword evidence="3" id="KW-1185">Reference proteome</keyword>
<comment type="caution">
    <text evidence="2">The sequence shown here is derived from an EMBL/GenBank/DDBJ whole genome shotgun (WGS) entry which is preliminary data.</text>
</comment>
<gene>
    <name evidence="2" type="ORF">HGP29_26050</name>
</gene>
<feature type="chain" id="PRO_5031408029" evidence="1">
    <location>
        <begin position="22"/>
        <end position="186"/>
    </location>
</feature>
<dbReference type="RefSeq" id="WP_168885404.1">
    <property type="nucleotide sequence ID" value="NZ_JABAIL010000014.1"/>
</dbReference>
<proteinExistence type="predicted"/>
<protein>
    <submittedName>
        <fullName evidence="2">DUF3575 domain-containing protein</fullName>
    </submittedName>
</protein>
<evidence type="ECO:0000313" key="2">
    <source>
        <dbReference type="EMBL" id="NLR94695.1"/>
    </source>
</evidence>
<accession>A0A7X8SQT1</accession>
<name>A0A7X8SQT1_9BACT</name>